<dbReference type="AlphaFoldDB" id="A0A3M7TW39"/>
<dbReference type="EMBL" id="RHIB01000001">
    <property type="protein sequence ID" value="RNA69837.1"/>
    <property type="molecule type" value="Genomic_DNA"/>
</dbReference>
<name>A0A3M7TW39_9BACI</name>
<dbReference type="OrthoDB" id="2453632at2"/>
<organism evidence="2 3">
    <name type="scientific">Alteribacter keqinensis</name>
    <dbReference type="NCBI Taxonomy" id="2483800"/>
    <lineage>
        <taxon>Bacteria</taxon>
        <taxon>Bacillati</taxon>
        <taxon>Bacillota</taxon>
        <taxon>Bacilli</taxon>
        <taxon>Bacillales</taxon>
        <taxon>Bacillaceae</taxon>
        <taxon>Alteribacter</taxon>
    </lineage>
</organism>
<comment type="caution">
    <text evidence="2">The sequence shown here is derived from an EMBL/GenBank/DDBJ whole genome shotgun (WGS) entry which is preliminary data.</text>
</comment>
<dbReference type="PROSITE" id="PS51257">
    <property type="entry name" value="PROKAR_LIPOPROTEIN"/>
    <property type="match status" value="1"/>
</dbReference>
<dbReference type="RefSeq" id="WP_122897349.1">
    <property type="nucleotide sequence ID" value="NZ_RHIB01000001.1"/>
</dbReference>
<sequence>MKRLLIAVLMCSVMIMAACSGGESLTWYETKEEAIQEGVISEGAGGYAVLSVEEYDGETFIFYEYNDALGVASIAESDKGYAWYRSSAYYGFEGDSPIHTIGFETETYSRFEVAVIAGTVNDSAITSVHVAGREPLDIHSPSGFFYLIHDGTVELTEVEAVEG</sequence>
<reference evidence="2 3" key="1">
    <citation type="submission" date="2018-10" db="EMBL/GenBank/DDBJ databases">
        <title>Bacillus Keqinensis sp. nov., a moderately halophilic bacterium isolated from a saline-alkaline lake.</title>
        <authorList>
            <person name="Wang H."/>
        </authorList>
    </citation>
    <scope>NUCLEOTIDE SEQUENCE [LARGE SCALE GENOMIC DNA]</scope>
    <source>
        <strain evidence="2 3">KQ-3</strain>
    </source>
</reference>
<accession>A0A3M7TW39</accession>
<gene>
    <name evidence="2" type="ORF">EBO34_07855</name>
</gene>
<evidence type="ECO:0000313" key="3">
    <source>
        <dbReference type="Proteomes" id="UP000278746"/>
    </source>
</evidence>
<protein>
    <submittedName>
        <fullName evidence="2">Uncharacterized protein</fullName>
    </submittedName>
</protein>
<keyword evidence="3" id="KW-1185">Reference proteome</keyword>
<dbReference type="Proteomes" id="UP000278746">
    <property type="component" value="Unassembled WGS sequence"/>
</dbReference>
<feature type="chain" id="PRO_5018118802" evidence="1">
    <location>
        <begin position="18"/>
        <end position="163"/>
    </location>
</feature>
<proteinExistence type="predicted"/>
<evidence type="ECO:0000313" key="2">
    <source>
        <dbReference type="EMBL" id="RNA69837.1"/>
    </source>
</evidence>
<evidence type="ECO:0000256" key="1">
    <source>
        <dbReference type="SAM" id="SignalP"/>
    </source>
</evidence>
<feature type="signal peptide" evidence="1">
    <location>
        <begin position="1"/>
        <end position="17"/>
    </location>
</feature>
<keyword evidence="1" id="KW-0732">Signal</keyword>